<proteinExistence type="predicted"/>
<dbReference type="AlphaFoldDB" id="A0A7J7YYL6"/>
<sequence>MRKSSASPAVSTEAASCPFFLAIANLPLDARSEVRRSRHSMSKQQLALLAEAPGGRQRPVLSRVGAEGALFGVAVDLQLESLLVGLFVLIGRHVHTLLRGHVPSSRWRPAARPPSSWLVALPALSVPLVLRAPGSGPRSGGRPPSRSGTQACSPW</sequence>
<name>A0A7J7YYL6_PIPKU</name>
<keyword evidence="3" id="KW-1185">Reference proteome</keyword>
<feature type="region of interest" description="Disordered" evidence="1">
    <location>
        <begin position="134"/>
        <end position="155"/>
    </location>
</feature>
<dbReference type="EMBL" id="JACAGB010000004">
    <property type="protein sequence ID" value="KAF6366540.1"/>
    <property type="molecule type" value="Genomic_DNA"/>
</dbReference>
<evidence type="ECO:0000256" key="1">
    <source>
        <dbReference type="SAM" id="MobiDB-lite"/>
    </source>
</evidence>
<comment type="caution">
    <text evidence="2">The sequence shown here is derived from an EMBL/GenBank/DDBJ whole genome shotgun (WGS) entry which is preliminary data.</text>
</comment>
<reference evidence="2 3" key="1">
    <citation type="journal article" date="2020" name="Nature">
        <title>Six reference-quality genomes reveal evolution of bat adaptations.</title>
        <authorList>
            <person name="Jebb D."/>
            <person name="Huang Z."/>
            <person name="Pippel M."/>
            <person name="Hughes G.M."/>
            <person name="Lavrichenko K."/>
            <person name="Devanna P."/>
            <person name="Winkler S."/>
            <person name="Jermiin L.S."/>
            <person name="Skirmuntt E.C."/>
            <person name="Katzourakis A."/>
            <person name="Burkitt-Gray L."/>
            <person name="Ray D.A."/>
            <person name="Sullivan K.A.M."/>
            <person name="Roscito J.G."/>
            <person name="Kirilenko B.M."/>
            <person name="Davalos L.M."/>
            <person name="Corthals A.P."/>
            <person name="Power M.L."/>
            <person name="Jones G."/>
            <person name="Ransome R.D."/>
            <person name="Dechmann D.K.N."/>
            <person name="Locatelli A.G."/>
            <person name="Puechmaille S.J."/>
            <person name="Fedrigo O."/>
            <person name="Jarvis E.D."/>
            <person name="Hiller M."/>
            <person name="Vernes S.C."/>
            <person name="Myers E.W."/>
            <person name="Teeling E.C."/>
        </authorList>
    </citation>
    <scope>NUCLEOTIDE SEQUENCE [LARGE SCALE GENOMIC DNA]</scope>
    <source>
        <strain evidence="2">MPipKuh1</strain>
        <tissue evidence="2">Flight muscle</tissue>
    </source>
</reference>
<feature type="compositionally biased region" description="Low complexity" evidence="1">
    <location>
        <begin position="134"/>
        <end position="148"/>
    </location>
</feature>
<evidence type="ECO:0000313" key="2">
    <source>
        <dbReference type="EMBL" id="KAF6366540.1"/>
    </source>
</evidence>
<protein>
    <submittedName>
        <fullName evidence="2">Uncharacterized protein</fullName>
    </submittedName>
</protein>
<dbReference type="Proteomes" id="UP000558488">
    <property type="component" value="Unassembled WGS sequence"/>
</dbReference>
<gene>
    <name evidence="2" type="ORF">mPipKuh1_009940</name>
</gene>
<organism evidence="2 3">
    <name type="scientific">Pipistrellus kuhlii</name>
    <name type="common">Kuhl's pipistrelle</name>
    <dbReference type="NCBI Taxonomy" id="59472"/>
    <lineage>
        <taxon>Eukaryota</taxon>
        <taxon>Metazoa</taxon>
        <taxon>Chordata</taxon>
        <taxon>Craniata</taxon>
        <taxon>Vertebrata</taxon>
        <taxon>Euteleostomi</taxon>
        <taxon>Mammalia</taxon>
        <taxon>Eutheria</taxon>
        <taxon>Laurasiatheria</taxon>
        <taxon>Chiroptera</taxon>
        <taxon>Yangochiroptera</taxon>
        <taxon>Vespertilionidae</taxon>
        <taxon>Pipistrellus</taxon>
    </lineage>
</organism>
<accession>A0A7J7YYL6</accession>
<evidence type="ECO:0000313" key="3">
    <source>
        <dbReference type="Proteomes" id="UP000558488"/>
    </source>
</evidence>